<name>A0A9D1SHN6_9FIRM</name>
<keyword evidence="7 10" id="KW-1133">Transmembrane helix</keyword>
<feature type="transmembrane region" description="Helical" evidence="10">
    <location>
        <begin position="277"/>
        <end position="298"/>
    </location>
</feature>
<keyword evidence="5 10" id="KW-0812">Transmembrane</keyword>
<evidence type="ECO:0000256" key="6">
    <source>
        <dbReference type="ARBA" id="ARBA00022927"/>
    </source>
</evidence>
<protein>
    <recommendedName>
        <fullName evidence="2">Protein translocase subunit SecF</fullName>
    </recommendedName>
</protein>
<accession>A0A9D1SHN6</accession>
<comment type="subcellular location">
    <subcellularLocation>
        <location evidence="1">Cell membrane</location>
        <topology evidence="1">Multi-pass membrane protein</topology>
    </subcellularLocation>
</comment>
<dbReference type="InterPro" id="IPR022645">
    <property type="entry name" value="SecD/SecF_bac"/>
</dbReference>
<feature type="domain" description="Protein export membrane protein SecD/SecF C-terminal" evidence="11">
    <location>
        <begin position="153"/>
        <end position="330"/>
    </location>
</feature>
<keyword evidence="3" id="KW-0813">Transport</keyword>
<keyword evidence="9 10" id="KW-0472">Membrane</keyword>
<dbReference type="NCBIfam" id="TIGR00966">
    <property type="entry name" value="transloc_SecF"/>
    <property type="match status" value="1"/>
</dbReference>
<evidence type="ECO:0000259" key="11">
    <source>
        <dbReference type="Pfam" id="PF02355"/>
    </source>
</evidence>
<feature type="transmembrane region" description="Helical" evidence="10">
    <location>
        <begin position="221"/>
        <end position="242"/>
    </location>
</feature>
<dbReference type="InterPro" id="IPR005665">
    <property type="entry name" value="SecF_bac"/>
</dbReference>
<keyword evidence="4" id="KW-1003">Cell membrane</keyword>
<evidence type="ECO:0000256" key="3">
    <source>
        <dbReference type="ARBA" id="ARBA00022448"/>
    </source>
</evidence>
<evidence type="ECO:0000256" key="4">
    <source>
        <dbReference type="ARBA" id="ARBA00022475"/>
    </source>
</evidence>
<dbReference type="PANTHER" id="PTHR30081:SF8">
    <property type="entry name" value="PROTEIN TRANSLOCASE SUBUNIT SECF"/>
    <property type="match status" value="1"/>
</dbReference>
<feature type="transmembrane region" description="Helical" evidence="10">
    <location>
        <begin position="167"/>
        <end position="187"/>
    </location>
</feature>
<dbReference type="Proteomes" id="UP000824094">
    <property type="component" value="Unassembled WGS sequence"/>
</dbReference>
<comment type="caution">
    <text evidence="12">The sequence shown here is derived from an EMBL/GenBank/DDBJ whole genome shotgun (WGS) entry which is preliminary data.</text>
</comment>
<dbReference type="SUPFAM" id="SSF82866">
    <property type="entry name" value="Multidrug efflux transporter AcrB transmembrane domain"/>
    <property type="match status" value="1"/>
</dbReference>
<evidence type="ECO:0000256" key="7">
    <source>
        <dbReference type="ARBA" id="ARBA00022989"/>
    </source>
</evidence>
<dbReference type="EMBL" id="DVNF01000119">
    <property type="protein sequence ID" value="HIU60531.1"/>
    <property type="molecule type" value="Genomic_DNA"/>
</dbReference>
<dbReference type="InterPro" id="IPR048634">
    <property type="entry name" value="SecD_SecF_C"/>
</dbReference>
<evidence type="ECO:0000256" key="5">
    <source>
        <dbReference type="ARBA" id="ARBA00022692"/>
    </source>
</evidence>
<organism evidence="12 13">
    <name type="scientific">Candidatus Stercoripulliclostridium merdigallinarum</name>
    <dbReference type="NCBI Taxonomy" id="2840951"/>
    <lineage>
        <taxon>Bacteria</taxon>
        <taxon>Bacillati</taxon>
        <taxon>Bacillota</taxon>
        <taxon>Clostridia</taxon>
        <taxon>Eubacteriales</taxon>
        <taxon>Candidatus Stercoripulliclostridium</taxon>
    </lineage>
</organism>
<evidence type="ECO:0000313" key="12">
    <source>
        <dbReference type="EMBL" id="HIU60531.1"/>
    </source>
</evidence>
<evidence type="ECO:0000256" key="1">
    <source>
        <dbReference type="ARBA" id="ARBA00004651"/>
    </source>
</evidence>
<evidence type="ECO:0000256" key="10">
    <source>
        <dbReference type="SAM" id="Phobius"/>
    </source>
</evidence>
<dbReference type="GO" id="GO:0015450">
    <property type="term" value="F:protein-transporting ATPase activity"/>
    <property type="evidence" value="ECO:0007669"/>
    <property type="project" value="InterPro"/>
</dbReference>
<dbReference type="PRINTS" id="PR01755">
    <property type="entry name" value="SECFTRNLCASE"/>
</dbReference>
<dbReference type="AlphaFoldDB" id="A0A9D1SHN6"/>
<dbReference type="Gene3D" id="1.20.1640.10">
    <property type="entry name" value="Multidrug efflux transporter AcrB transmembrane domain"/>
    <property type="match status" value="1"/>
</dbReference>
<evidence type="ECO:0000256" key="8">
    <source>
        <dbReference type="ARBA" id="ARBA00023010"/>
    </source>
</evidence>
<feature type="transmembrane region" description="Helical" evidence="10">
    <location>
        <begin position="24"/>
        <end position="44"/>
    </location>
</feature>
<dbReference type="InterPro" id="IPR022813">
    <property type="entry name" value="SecD/SecF_arch_bac"/>
</dbReference>
<sequence length="347" mass="38100">MNATNVLSKIKLSLNRLPVYKYRYYWFLVPAVILFIAVTLGAIYSAPGVFGDFANIGIDFEGGTVMTVSGLNLDNYDADRNTINDVLTANGISVSSWQTSGNNSIVVRYANYVNGEDYNERAEEMGVINNNAVTQIHDALMASGRYNGATLEVNPEMINGTARQDTINSSLIAVAVAMALMLIYTAIRFDLFSGIAALCTQFIDVIVTLSLVIIFRVSINASLIAALITVVAYSINNTIVIFDRVRENMAPYKHKDKTKADIPNILETSVTQCLRRALFTTTTTLITIVILAFFGINIPSLSEFALPIIFGILSGLFSSVFLAPSIWGMLMDLKNRQSTKKAKAKRR</sequence>
<dbReference type="PANTHER" id="PTHR30081">
    <property type="entry name" value="PROTEIN-EXPORT MEMBRANE PROTEIN SEC"/>
    <property type="match status" value="1"/>
</dbReference>
<feature type="transmembrane region" description="Helical" evidence="10">
    <location>
        <begin position="304"/>
        <end position="330"/>
    </location>
</feature>
<evidence type="ECO:0000256" key="2">
    <source>
        <dbReference type="ARBA" id="ARBA00015792"/>
    </source>
</evidence>
<evidence type="ECO:0000256" key="9">
    <source>
        <dbReference type="ARBA" id="ARBA00023136"/>
    </source>
</evidence>
<reference evidence="12" key="1">
    <citation type="submission" date="2020-10" db="EMBL/GenBank/DDBJ databases">
        <authorList>
            <person name="Gilroy R."/>
        </authorList>
    </citation>
    <scope>NUCLEOTIDE SEQUENCE</scope>
    <source>
        <strain evidence="12">18911</strain>
    </source>
</reference>
<reference evidence="12" key="2">
    <citation type="journal article" date="2021" name="PeerJ">
        <title>Extensive microbial diversity within the chicken gut microbiome revealed by metagenomics and culture.</title>
        <authorList>
            <person name="Gilroy R."/>
            <person name="Ravi A."/>
            <person name="Getino M."/>
            <person name="Pursley I."/>
            <person name="Horton D.L."/>
            <person name="Alikhan N.F."/>
            <person name="Baker D."/>
            <person name="Gharbi K."/>
            <person name="Hall N."/>
            <person name="Watson M."/>
            <person name="Adriaenssens E.M."/>
            <person name="Foster-Nyarko E."/>
            <person name="Jarju S."/>
            <person name="Secka A."/>
            <person name="Antonio M."/>
            <person name="Oren A."/>
            <person name="Chaudhuri R.R."/>
            <person name="La Ragione R."/>
            <person name="Hildebrand F."/>
            <person name="Pallen M.J."/>
        </authorList>
    </citation>
    <scope>NUCLEOTIDE SEQUENCE</scope>
    <source>
        <strain evidence="12">18911</strain>
    </source>
</reference>
<evidence type="ECO:0000313" key="13">
    <source>
        <dbReference type="Proteomes" id="UP000824094"/>
    </source>
</evidence>
<proteinExistence type="predicted"/>
<dbReference type="GO" id="GO:0006886">
    <property type="term" value="P:intracellular protein transport"/>
    <property type="evidence" value="ECO:0007669"/>
    <property type="project" value="InterPro"/>
</dbReference>
<keyword evidence="6" id="KW-0653">Protein transport</keyword>
<dbReference type="Pfam" id="PF02355">
    <property type="entry name" value="SecD_SecF_C"/>
    <property type="match status" value="1"/>
</dbReference>
<keyword evidence="8" id="KW-0811">Translocation</keyword>
<dbReference type="GO" id="GO:0005886">
    <property type="term" value="C:plasma membrane"/>
    <property type="evidence" value="ECO:0007669"/>
    <property type="project" value="UniProtKB-SubCell"/>
</dbReference>
<gene>
    <name evidence="12" type="ORF">IAB05_03960</name>
</gene>